<organism evidence="1 2">
    <name type="scientific">Coemansia aciculifera</name>
    <dbReference type="NCBI Taxonomy" id="417176"/>
    <lineage>
        <taxon>Eukaryota</taxon>
        <taxon>Fungi</taxon>
        <taxon>Fungi incertae sedis</taxon>
        <taxon>Zoopagomycota</taxon>
        <taxon>Kickxellomycotina</taxon>
        <taxon>Kickxellomycetes</taxon>
        <taxon>Kickxellales</taxon>
        <taxon>Kickxellaceae</taxon>
        <taxon>Coemansia</taxon>
    </lineage>
</organism>
<keyword evidence="2" id="KW-1185">Reference proteome</keyword>
<dbReference type="Proteomes" id="UP001139981">
    <property type="component" value="Unassembled WGS sequence"/>
</dbReference>
<evidence type="ECO:0000313" key="2">
    <source>
        <dbReference type="Proteomes" id="UP001139981"/>
    </source>
</evidence>
<feature type="non-terminal residue" evidence="1">
    <location>
        <position position="83"/>
    </location>
</feature>
<name>A0ACC1LZ65_9FUNG</name>
<evidence type="ECO:0000313" key="1">
    <source>
        <dbReference type="EMBL" id="KAJ2890022.1"/>
    </source>
</evidence>
<dbReference type="EMBL" id="JANBVB010001545">
    <property type="protein sequence ID" value="KAJ2890022.1"/>
    <property type="molecule type" value="Genomic_DNA"/>
</dbReference>
<gene>
    <name evidence="1" type="ORF">IWW38_004360</name>
</gene>
<protein>
    <submittedName>
        <fullName evidence="1">Uncharacterized protein</fullName>
    </submittedName>
</protein>
<proteinExistence type="predicted"/>
<sequence length="83" mass="8661">MSIPIYNGTIISGQQLMAMGWGVAEDDATNLNMMRGTIVTTGDTASCQVYYRNFDDNNGPQICTLGSLNPGSSTCSGDSGSSV</sequence>
<accession>A0ACC1LZ65</accession>
<comment type="caution">
    <text evidence="1">The sequence shown here is derived from an EMBL/GenBank/DDBJ whole genome shotgun (WGS) entry which is preliminary data.</text>
</comment>
<reference evidence="1" key="1">
    <citation type="submission" date="2022-07" db="EMBL/GenBank/DDBJ databases">
        <title>Phylogenomic reconstructions and comparative analyses of Kickxellomycotina fungi.</title>
        <authorList>
            <person name="Reynolds N.K."/>
            <person name="Stajich J.E."/>
            <person name="Barry K."/>
            <person name="Grigoriev I.V."/>
            <person name="Crous P."/>
            <person name="Smith M.E."/>
        </authorList>
    </citation>
    <scope>NUCLEOTIDE SEQUENCE</scope>
    <source>
        <strain evidence="1">CBS 190363</strain>
    </source>
</reference>